<reference evidence="2" key="1">
    <citation type="journal article" date="2023" name="Nat. Plants">
        <title>Single-cell RNA sequencing provides a high-resolution roadmap for understanding the multicellular compartmentation of specialized metabolism.</title>
        <authorList>
            <person name="Sun S."/>
            <person name="Shen X."/>
            <person name="Li Y."/>
            <person name="Li Y."/>
            <person name="Wang S."/>
            <person name="Li R."/>
            <person name="Zhang H."/>
            <person name="Shen G."/>
            <person name="Guo B."/>
            <person name="Wei J."/>
            <person name="Xu J."/>
            <person name="St-Pierre B."/>
            <person name="Chen S."/>
            <person name="Sun C."/>
        </authorList>
    </citation>
    <scope>NUCLEOTIDE SEQUENCE [LARGE SCALE GENOMIC DNA]</scope>
</reference>
<protein>
    <submittedName>
        <fullName evidence="1">Uncharacterized protein</fullName>
    </submittedName>
</protein>
<evidence type="ECO:0000313" key="2">
    <source>
        <dbReference type="Proteomes" id="UP001060085"/>
    </source>
</evidence>
<proteinExistence type="predicted"/>
<dbReference type="EMBL" id="CM044706">
    <property type="protein sequence ID" value="KAI5658576.1"/>
    <property type="molecule type" value="Genomic_DNA"/>
</dbReference>
<sequence>MADSIEDDEGLINHDEISFTSVGENTLLFNPPGNQNNIHHRHQQVGFNRRSTPEKENICYHVGFSGRSILEEGENENIHHHLKFSNRSTTEHEDVSMEDVFFKSTEETSRSSYDAAAASAGTSKRLKRAIQGGFAELSEEEESSPLGLRLRKTPSLINLLQTRLNELRQRKSSGCIIKQEQQQHKMKMKEPMIDEKSENEKLKASNFPAMHLKIGNWERISRHEGDLVAKCYYKKGRLVWEVLEGALKSKIEIQWSDIIGIRATKASDESGILEIELNEKPLFFKETNPQPRKHTLWQQADDFTGGQALICRRHVVKFAAGTLDKHYERLLQYDHRLFMLSKAPFPSKPPYFQEYHQIGFNNEYNNNNIGSYSNNIHHNNNIPMARYHYNYHHHQAHNPMPISMASGPPPTFPNIIRPTSRSHQQQLPSVHPNYPTIPVRNVAFENHQNMVFLNEATGNYQVGVAPTTHSVVLNNSSYFPNYPNNMGYPNQDLNAIAQGQQGHLFEERSMSSSSILLTPVEHRMMINNNQQAAGGIVQNDVMEDNLFSPNNDHFMWSLDQN</sequence>
<gene>
    <name evidence="1" type="ORF">M9H77_27369</name>
</gene>
<keyword evidence="2" id="KW-1185">Reference proteome</keyword>
<organism evidence="1 2">
    <name type="scientific">Catharanthus roseus</name>
    <name type="common">Madagascar periwinkle</name>
    <name type="synonym">Vinca rosea</name>
    <dbReference type="NCBI Taxonomy" id="4058"/>
    <lineage>
        <taxon>Eukaryota</taxon>
        <taxon>Viridiplantae</taxon>
        <taxon>Streptophyta</taxon>
        <taxon>Embryophyta</taxon>
        <taxon>Tracheophyta</taxon>
        <taxon>Spermatophyta</taxon>
        <taxon>Magnoliopsida</taxon>
        <taxon>eudicotyledons</taxon>
        <taxon>Gunneridae</taxon>
        <taxon>Pentapetalae</taxon>
        <taxon>asterids</taxon>
        <taxon>lamiids</taxon>
        <taxon>Gentianales</taxon>
        <taxon>Apocynaceae</taxon>
        <taxon>Rauvolfioideae</taxon>
        <taxon>Vinceae</taxon>
        <taxon>Catharanthinae</taxon>
        <taxon>Catharanthus</taxon>
    </lineage>
</organism>
<accession>A0ACC0AGF0</accession>
<dbReference type="Proteomes" id="UP001060085">
    <property type="component" value="Linkage Group LG06"/>
</dbReference>
<name>A0ACC0AGF0_CATRO</name>
<comment type="caution">
    <text evidence="1">The sequence shown here is derived from an EMBL/GenBank/DDBJ whole genome shotgun (WGS) entry which is preliminary data.</text>
</comment>
<evidence type="ECO:0000313" key="1">
    <source>
        <dbReference type="EMBL" id="KAI5658576.1"/>
    </source>
</evidence>